<dbReference type="InParanoid" id="A0A1U8AJE3"/>
<protein>
    <submittedName>
        <fullName evidence="2">Uncharacterized protein LOC104603659</fullName>
    </submittedName>
</protein>
<dbReference type="OrthoDB" id="646413at2759"/>
<proteinExistence type="predicted"/>
<dbReference type="eggNOG" id="ENOG502S24H">
    <property type="taxonomic scope" value="Eukaryota"/>
</dbReference>
<dbReference type="RefSeq" id="XP_010266040.1">
    <property type="nucleotide sequence ID" value="XM_010267738.2"/>
</dbReference>
<dbReference type="PANTHER" id="PTHR33384:SF17">
    <property type="entry name" value="VQ DOMAIN-CONTAINING PROTEIN"/>
    <property type="match status" value="1"/>
</dbReference>
<gene>
    <name evidence="2" type="primary">LOC104603659</name>
</gene>
<sequence length="134" mass="14741">MKMQRFAVKSNLVDSNSDNKKLKLATGEQPLCPKPRRLGDAVPELLKPPRCHKHSQSNGEGRSEFLNMIASKNNDGQESTCTGCSLSCYCGSPPTRTGNPLVHDVQFIHQMELLSPLMRTKLSDRFGLSSASPI</sequence>
<dbReference type="Proteomes" id="UP000189703">
    <property type="component" value="Unplaced"/>
</dbReference>
<reference evidence="2" key="1">
    <citation type="submission" date="2025-08" db="UniProtKB">
        <authorList>
            <consortium name="RefSeq"/>
        </authorList>
    </citation>
    <scope>IDENTIFICATION</scope>
</reference>
<dbReference type="PANTHER" id="PTHR33384">
    <property type="entry name" value="EXPRESSED PROTEIN"/>
    <property type="match status" value="1"/>
</dbReference>
<accession>A0A1U8AJE3</accession>
<evidence type="ECO:0000313" key="2">
    <source>
        <dbReference type="RefSeq" id="XP_010266040.1"/>
    </source>
</evidence>
<dbReference type="GeneID" id="104603659"/>
<keyword evidence="1" id="KW-1185">Reference proteome</keyword>
<dbReference type="KEGG" id="nnu:104603659"/>
<dbReference type="OMA" id="VQFVHQM"/>
<organism evidence="1 2">
    <name type="scientific">Nelumbo nucifera</name>
    <name type="common">Sacred lotus</name>
    <dbReference type="NCBI Taxonomy" id="4432"/>
    <lineage>
        <taxon>Eukaryota</taxon>
        <taxon>Viridiplantae</taxon>
        <taxon>Streptophyta</taxon>
        <taxon>Embryophyta</taxon>
        <taxon>Tracheophyta</taxon>
        <taxon>Spermatophyta</taxon>
        <taxon>Magnoliopsida</taxon>
        <taxon>Proteales</taxon>
        <taxon>Nelumbonaceae</taxon>
        <taxon>Nelumbo</taxon>
    </lineage>
</organism>
<name>A0A1U8AJE3_NELNU</name>
<evidence type="ECO:0000313" key="1">
    <source>
        <dbReference type="Proteomes" id="UP000189703"/>
    </source>
</evidence>
<dbReference type="AlphaFoldDB" id="A0A1U8AJE3"/>